<dbReference type="Proteomes" id="UP001497444">
    <property type="component" value="Chromosome 14"/>
</dbReference>
<dbReference type="InterPro" id="IPR040256">
    <property type="entry name" value="At4g02000-like"/>
</dbReference>
<feature type="region of interest" description="Disordered" evidence="1">
    <location>
        <begin position="445"/>
        <end position="516"/>
    </location>
</feature>
<feature type="compositionally biased region" description="Polar residues" evidence="1">
    <location>
        <begin position="470"/>
        <end position="485"/>
    </location>
</feature>
<sequence>MNFFSFRTGSGKLGAVHGKDSGNSKNRALMEAAPLSRFRQTTRTLFAPTALLFRRRKDLVKLSQSRARFPQELRSTGKKEARSKRREPRPLASPKSNVSSESRTLRRSRRGAMAGSTKDSCNGHLLSSSVMTSRLEHERARPRQRAPFLTLRPDTGSGRATAARQVLREDTSEARALASSGKNEARRTSIAPTKTPPTPNLTTHSGSGLGSSSPPGAENQGPSPVDLSEELEVEFPEEMVIEMKNNAAKKARRMVIGRTLGGRVTFKTLQECLKLHLPVSFTSATLLTRGYFLILFKNEEGAKATRKLTSVEWSGLSLSFSRYAPGFDANAQGAEALLTHTIKIQFPDLHEQFRNDRALTIMASKIGEVLDIESADSYVKRPAGPMVTVETRNITKLAGYIRIPSMAEGSAITDTIRQRILYSGLPNQCRKCRKFGHLARACNTNINKPQGSLAQGNPRTRTEARKQEAPRQSTHPPPRGSSQAPLPNATADHRVTEKTKAPQGARPQSTLTTASEQTNTLVAKQSENSARISILQAPTALVQKDHHMSDISASPTHALPPSQLGAERRKECVSTPRTQLRFGLLETGTHQTRPLAPITNPFASPAEGAREGGASPNPQEETTGGWTFQGRKKHTHKLTSPRTEAHSPILHTPPHETTPGGKRGQQHSEVPPSFFTSFGITIPQDREPLRARV</sequence>
<feature type="region of interest" description="Disordered" evidence="1">
    <location>
        <begin position="545"/>
        <end position="575"/>
    </location>
</feature>
<feature type="compositionally biased region" description="Basic residues" evidence="1">
    <location>
        <begin position="630"/>
        <end position="639"/>
    </location>
</feature>
<dbReference type="EMBL" id="OZ020109">
    <property type="protein sequence ID" value="CAK9262232.1"/>
    <property type="molecule type" value="Genomic_DNA"/>
</dbReference>
<evidence type="ECO:0000313" key="2">
    <source>
        <dbReference type="EMBL" id="CAK9262232.1"/>
    </source>
</evidence>
<feature type="region of interest" description="Disordered" evidence="1">
    <location>
        <begin position="592"/>
        <end position="693"/>
    </location>
</feature>
<evidence type="ECO:0008006" key="4">
    <source>
        <dbReference type="Google" id="ProtNLM"/>
    </source>
</evidence>
<dbReference type="PANTHER" id="PTHR31286">
    <property type="entry name" value="GLYCINE-RICH CELL WALL STRUCTURAL PROTEIN 1.8-LIKE"/>
    <property type="match status" value="1"/>
</dbReference>
<feature type="compositionally biased region" description="Basic and acidic residues" evidence="1">
    <location>
        <begin position="70"/>
        <end position="80"/>
    </location>
</feature>
<feature type="compositionally biased region" description="Polar residues" evidence="1">
    <location>
        <begin position="117"/>
        <end position="132"/>
    </location>
</feature>
<reference evidence="2" key="1">
    <citation type="submission" date="2024-02" db="EMBL/GenBank/DDBJ databases">
        <authorList>
            <consortium name="ELIXIR-Norway"/>
            <consortium name="Elixir Norway"/>
        </authorList>
    </citation>
    <scope>NUCLEOTIDE SEQUENCE</scope>
</reference>
<accession>A0ABP0W703</accession>
<feature type="compositionally biased region" description="Basic and acidic residues" evidence="1">
    <location>
        <begin position="684"/>
        <end position="693"/>
    </location>
</feature>
<feature type="compositionally biased region" description="Polar residues" evidence="1">
    <location>
        <begin position="506"/>
        <end position="516"/>
    </location>
</feature>
<evidence type="ECO:0000256" key="1">
    <source>
        <dbReference type="SAM" id="MobiDB-lite"/>
    </source>
</evidence>
<dbReference type="PANTHER" id="PTHR31286:SF180">
    <property type="entry name" value="OS10G0362600 PROTEIN"/>
    <property type="match status" value="1"/>
</dbReference>
<keyword evidence="3" id="KW-1185">Reference proteome</keyword>
<feature type="region of interest" description="Disordered" evidence="1">
    <location>
        <begin position="70"/>
        <end position="225"/>
    </location>
</feature>
<protein>
    <recommendedName>
        <fullName evidence="4">CCHC-type domain-containing protein</fullName>
    </recommendedName>
</protein>
<evidence type="ECO:0000313" key="3">
    <source>
        <dbReference type="Proteomes" id="UP001497444"/>
    </source>
</evidence>
<name>A0ABP0W703_9BRYO</name>
<feature type="compositionally biased region" description="Polar residues" evidence="1">
    <location>
        <begin position="445"/>
        <end position="459"/>
    </location>
</feature>
<feature type="compositionally biased region" description="Low complexity" evidence="1">
    <location>
        <begin position="200"/>
        <end position="216"/>
    </location>
</feature>
<feature type="compositionally biased region" description="Polar residues" evidence="1">
    <location>
        <begin position="616"/>
        <end position="626"/>
    </location>
</feature>
<feature type="compositionally biased region" description="Basic and acidic residues" evidence="1">
    <location>
        <begin position="491"/>
        <end position="500"/>
    </location>
</feature>
<gene>
    <name evidence="2" type="ORF">CSSPJE1EN1_LOCUS7710</name>
</gene>
<organism evidence="2 3">
    <name type="scientific">Sphagnum jensenii</name>
    <dbReference type="NCBI Taxonomy" id="128206"/>
    <lineage>
        <taxon>Eukaryota</taxon>
        <taxon>Viridiplantae</taxon>
        <taxon>Streptophyta</taxon>
        <taxon>Embryophyta</taxon>
        <taxon>Bryophyta</taxon>
        <taxon>Sphagnophytina</taxon>
        <taxon>Sphagnopsida</taxon>
        <taxon>Sphagnales</taxon>
        <taxon>Sphagnaceae</taxon>
        <taxon>Sphagnum</taxon>
    </lineage>
</organism>
<proteinExistence type="predicted"/>
<feature type="compositionally biased region" description="Basic and acidic residues" evidence="1">
    <location>
        <begin position="460"/>
        <end position="469"/>
    </location>
</feature>